<feature type="domain" description="Strawberry notch AAA" evidence="6">
    <location>
        <begin position="680"/>
        <end position="985"/>
    </location>
</feature>
<evidence type="ECO:0000256" key="3">
    <source>
        <dbReference type="ARBA" id="ARBA00023163"/>
    </source>
</evidence>
<sequence length="2074" mass="229850">MEDDLLTAALSEAGLEEFIVRPNETVTEDSQVSTEELVVDDAVAVTTNDEHNMVAISETVISTQPDEVQSTVAKVPPENESPKKVPSPPAKLVPITRAAAPSLSSVAKSSFQPIGVRIRPVTQPRNTSPSIRVVQREQATRFPTVRTVPVSTRRVVTTIGSVGEPPVRRIQVTPSGEVIAPRVTPAILRSRRAVHSTRIHETSVEGRVPIRRVIDRQPIIDAHDYDDYPSTSRLYRATPNTSSTGRRATHTSVEGRVPIRRVIDRQPIIDAHDYDDYPSTSRLYRATPNTSSTGRRATHVFVLKRNSSNGATHSVPRTIYRVGGNDGVVRTSISQPGTIYRVGSNDGVVRTSISQPGTMIIKRNGGLSPTSIVRSASIIRNQRAVQNQTPLIYERRPPLSSSRARSPVTHASIYDETGHQYIATTPPATPILTPSQPRLLRTTPALTRASTYSRVTNALKEEGVRPLLTRNVSSPHLVHSRSSAALLDEERLTNFEKRVSVTSSAIDRSLPVVVRRASLATDSSSLLRVRPQEPSYRAPTVTVRPANSREIVESQEKRLLRQQKEEGERLPELKHLPCPKVISAIQDELPVEVKEPDGMSVTEVTIESEAKKLDVKLTQKQIERKDAVKQDRKTARDQMKAALQAGVDRSNQEIEDEVENVGYAETYADYRPVKLRSGLAHPDMVVETASLSSVEPPDVRYNLCIPEELVDTGAISAVQLEAVIYACQAHEMTLPGGERFGYLIGDGAGVGKGRTIACIIYENYLLGRKRSLWLSVSSDLRFDSQRDLRDIGARNIKIHPLNKFKYAKISGKENGSVKKGCVFATYSSLIGECRTAKNKYRTRLKQLIQWCGKDFDGVIVFDECHRAKNLVPTTGSKPTKTGKVVMELQQALPNARIIYASATGASEPRNMAYMIRLGLWGKGQAFPEFSDFINAVERRGVGAMEIVAMDMKQRGLYLARQLSFRGVSFRVEEVPLSAEFVEMYDDSVKMWLECRRQFQAALKVQSAHERVNTKQIWGQFWAAHQRFFKYLCIGAKVEACVQLTREAMKSNKCVVIGLQSTGEARTLEALDDAGGELTDFVSTAKAVLVGLIDKHFPLDKSSAGDNIFSSFDQFFTDFDRPRKKRRISATFDSADTYGSTSGRSVKRARFDGGDYASDDGDASSNEQSQNGAHSGDDDESENTSGSDQDTSSASGDDEDEEEEENSEGAIVGDEETWARRLLDEVKSSSDEDEASDEREGKDGSSDAGEDNESENEKEVNPFLCDLTKEDPWASRQQIISDSPKKKPVKKKKGKKKKKSHKKLEVPQRKTALESEAMMGTADAFISSSHIIDGTSGMAGGLMVKAELLAAAERLGTRLPPNTLDQLINELGGPEFVAEMTGRKGRVVSRDDGEIEYELRHAGADVPLELLNMDEKDKFMKGEKSIAIISEAASSGISLQSDRRAANRRRRVHITLELPWSADKAIQQFGRTHRSNQVNAPEYIFLISELAGEKRFASIVAKRLESLGALTHGDRRATESRDLSQFNVDTRYGRAALDVLLRTVTGALNPPLIPPPDDYKPGNFFADMARYMEGVGLLSSDKGVFSIERESATIPKFLNRILGRTHRSNQVNAPEYIFLISELAGEKRFASIVAKRLESLGALTHGDRRATESRDLSQFNVDTRYGRAALDVLLRTVTGALNPPLIPPPDDYKPGNFFADMARYMEGVGLLSSDKGVFSIERESATIPKFLNRILGLPVHAQNALFQYFSDIVADLVSQAKHDGTYDMGIMDLGMGGDEARKLETRVFLGRADTGSFRVEMHKIGVERGVTWEDAYAIWKDHHTDEDGFYLSTVGMNGKMAAALVYGIGKKRLDTGARLFCVTRPSTGRSPKLETQAELAKRFRLATPEEAEPVWKDQYEGSNKMCQHNYFHGRCRSEEQGVYCETGRRARTYFVLSGSVLSVWPIVEEVLSGGMSSREIKKAQRMQIIRVRTQQDLKIVGLLVLPQYVRTLVARLEEYCGRAFVEAKGTTTLILVTVYFAVVSHSGTDTCTQESTQFHFEESLLVLPQYVRTLVARLEEYCGRAFVEAKGTTTL</sequence>
<evidence type="ECO:0000256" key="1">
    <source>
        <dbReference type="ARBA" id="ARBA00006992"/>
    </source>
</evidence>
<dbReference type="InterPro" id="IPR026937">
    <property type="entry name" value="SBNO_Helicase_C_dom"/>
</dbReference>
<dbReference type="Pfam" id="PF13871">
    <property type="entry name" value="Helicase_C_4"/>
    <property type="match status" value="1"/>
</dbReference>
<dbReference type="GO" id="GO:0031490">
    <property type="term" value="F:chromatin DNA binding"/>
    <property type="evidence" value="ECO:0007669"/>
    <property type="project" value="TreeGrafter"/>
</dbReference>
<keyword evidence="3" id="KW-0804">Transcription</keyword>
<feature type="region of interest" description="Disordered" evidence="4">
    <location>
        <begin position="1133"/>
        <end position="1306"/>
    </location>
</feature>
<feature type="domain" description="Strawberry notch helicase C" evidence="5">
    <location>
        <begin position="1361"/>
        <end position="1602"/>
    </location>
</feature>
<feature type="compositionally biased region" description="Basic residues" evidence="4">
    <location>
        <begin position="1285"/>
        <end position="1301"/>
    </location>
</feature>
<accession>A0A0M3I441</accession>
<proteinExistence type="inferred from homology"/>
<comment type="similarity">
    <text evidence="1">Belongs to the SBNO family.</text>
</comment>
<evidence type="ECO:0000259" key="5">
    <source>
        <dbReference type="Pfam" id="PF13871"/>
    </source>
</evidence>
<evidence type="ECO:0000313" key="8">
    <source>
        <dbReference type="Proteomes" id="UP000036681"/>
    </source>
</evidence>
<reference evidence="9" key="1">
    <citation type="submission" date="2016-05" db="UniProtKB">
        <authorList>
            <consortium name="WormBaseParasite"/>
        </authorList>
    </citation>
    <scope>IDENTIFICATION</scope>
</reference>
<keyword evidence="2" id="KW-0805">Transcription regulation</keyword>
<evidence type="ECO:0000259" key="7">
    <source>
        <dbReference type="Pfam" id="PF25373"/>
    </source>
</evidence>
<feature type="compositionally biased region" description="Basic and acidic residues" evidence="4">
    <location>
        <begin position="1216"/>
        <end position="1229"/>
    </location>
</feature>
<dbReference type="InterPro" id="IPR039187">
    <property type="entry name" value="SNO_AAA"/>
</dbReference>
<feature type="domain" description="SBNO alpha/beta" evidence="7">
    <location>
        <begin position="1809"/>
        <end position="1928"/>
    </location>
</feature>
<dbReference type="Pfam" id="PF13872">
    <property type="entry name" value="AAA_34"/>
    <property type="match status" value="1"/>
</dbReference>
<evidence type="ECO:0000256" key="2">
    <source>
        <dbReference type="ARBA" id="ARBA00023015"/>
    </source>
</evidence>
<feature type="compositionally biased region" description="Acidic residues" evidence="4">
    <location>
        <begin position="1195"/>
        <end position="1206"/>
    </location>
</feature>
<dbReference type="Pfam" id="PF25373">
    <property type="entry name" value="SBNO"/>
    <property type="match status" value="1"/>
</dbReference>
<dbReference type="WBParaSite" id="ALUE_0001149801-mRNA-1">
    <property type="protein sequence ID" value="ALUE_0001149801-mRNA-1"/>
    <property type="gene ID" value="ALUE_0001149801"/>
</dbReference>
<feature type="region of interest" description="Disordered" evidence="4">
    <location>
        <begin position="231"/>
        <end position="252"/>
    </location>
</feature>
<name>A0A0M3I441_ASCLU</name>
<evidence type="ECO:0000259" key="6">
    <source>
        <dbReference type="Pfam" id="PF13872"/>
    </source>
</evidence>
<evidence type="ECO:0000256" key="4">
    <source>
        <dbReference type="SAM" id="MobiDB-lite"/>
    </source>
</evidence>
<keyword evidence="8" id="KW-1185">Reference proteome</keyword>
<feature type="compositionally biased region" description="Polar residues" evidence="4">
    <location>
        <begin position="1182"/>
        <end position="1194"/>
    </location>
</feature>
<dbReference type="Proteomes" id="UP000036681">
    <property type="component" value="Unplaced"/>
</dbReference>
<protein>
    <submittedName>
        <fullName evidence="9">AAA_34 domain-containing protein</fullName>
    </submittedName>
</protein>
<dbReference type="SUPFAM" id="SSF52540">
    <property type="entry name" value="P-loop containing nucleoside triphosphate hydrolases"/>
    <property type="match status" value="2"/>
</dbReference>
<feature type="compositionally biased region" description="Polar residues" evidence="4">
    <location>
        <begin position="1133"/>
        <end position="1143"/>
    </location>
</feature>
<dbReference type="PANTHER" id="PTHR12706:SF30">
    <property type="entry name" value="PROTEIN STRAWBERRY NOTCH-RELATED"/>
    <property type="match status" value="1"/>
</dbReference>
<dbReference type="GO" id="GO:0005634">
    <property type="term" value="C:nucleus"/>
    <property type="evidence" value="ECO:0007669"/>
    <property type="project" value="TreeGrafter"/>
</dbReference>
<dbReference type="PANTHER" id="PTHR12706">
    <property type="entry name" value="STRAWBERRY NOTCH-RELATED"/>
    <property type="match status" value="1"/>
</dbReference>
<dbReference type="InterPro" id="IPR057332">
    <property type="entry name" value="SBNO_a/b_dom"/>
</dbReference>
<dbReference type="FunFam" id="3.40.50.300:FF:000342">
    <property type="entry name" value="Protein strawberry notch homolog 2"/>
    <property type="match status" value="1"/>
</dbReference>
<evidence type="ECO:0000313" key="9">
    <source>
        <dbReference type="WBParaSite" id="ALUE_0001149801-mRNA-1"/>
    </source>
</evidence>
<dbReference type="InterPro" id="IPR027417">
    <property type="entry name" value="P-loop_NTPase"/>
</dbReference>
<dbReference type="Gene3D" id="3.40.50.300">
    <property type="entry name" value="P-loop containing nucleotide triphosphate hydrolases"/>
    <property type="match status" value="1"/>
</dbReference>
<dbReference type="InterPro" id="IPR026741">
    <property type="entry name" value="SNO"/>
</dbReference>
<dbReference type="GO" id="GO:0006355">
    <property type="term" value="P:regulation of DNA-templated transcription"/>
    <property type="evidence" value="ECO:0007669"/>
    <property type="project" value="InterPro"/>
</dbReference>
<dbReference type="GO" id="GO:0042393">
    <property type="term" value="F:histone binding"/>
    <property type="evidence" value="ECO:0007669"/>
    <property type="project" value="TreeGrafter"/>
</dbReference>
<organism evidence="8 9">
    <name type="scientific">Ascaris lumbricoides</name>
    <name type="common">Giant roundworm</name>
    <dbReference type="NCBI Taxonomy" id="6252"/>
    <lineage>
        <taxon>Eukaryota</taxon>
        <taxon>Metazoa</taxon>
        <taxon>Ecdysozoa</taxon>
        <taxon>Nematoda</taxon>
        <taxon>Chromadorea</taxon>
        <taxon>Rhabditida</taxon>
        <taxon>Spirurina</taxon>
        <taxon>Ascaridomorpha</taxon>
        <taxon>Ascaridoidea</taxon>
        <taxon>Ascarididae</taxon>
        <taxon>Ascaris</taxon>
    </lineage>
</organism>